<name>W7B156_9LIST</name>
<dbReference type="Proteomes" id="UP000019246">
    <property type="component" value="Unassembled WGS sequence"/>
</dbReference>
<accession>W7B156</accession>
<dbReference type="RefSeq" id="WP_036071138.1">
    <property type="nucleotide sequence ID" value="NZ_AOCG01000003.1"/>
</dbReference>
<proteinExistence type="predicted"/>
<dbReference type="STRING" id="1265818.MAQA_03281"/>
<dbReference type="PATRIC" id="fig|1265818.5.peg.660"/>
<comment type="caution">
    <text evidence="3">The sequence shown here is derived from an EMBL/GenBank/DDBJ whole genome shotgun (WGS) entry which is preliminary data.</text>
</comment>
<organism evidence="3 4">
    <name type="scientific">Listeria aquatica FSL S10-1188</name>
    <dbReference type="NCBI Taxonomy" id="1265818"/>
    <lineage>
        <taxon>Bacteria</taxon>
        <taxon>Bacillati</taxon>
        <taxon>Bacillota</taxon>
        <taxon>Bacilli</taxon>
        <taxon>Bacillales</taxon>
        <taxon>Listeriaceae</taxon>
        <taxon>Listeria</taxon>
    </lineage>
</organism>
<feature type="region of interest" description="Disordered" evidence="2">
    <location>
        <begin position="59"/>
        <end position="80"/>
    </location>
</feature>
<evidence type="ECO:0000256" key="1">
    <source>
        <dbReference type="SAM" id="Coils"/>
    </source>
</evidence>
<feature type="compositionally biased region" description="Basic and acidic residues" evidence="2">
    <location>
        <begin position="70"/>
        <end position="80"/>
    </location>
</feature>
<protein>
    <submittedName>
        <fullName evidence="3">Uncharacterized protein</fullName>
    </submittedName>
</protein>
<feature type="coiled-coil region" evidence="1">
    <location>
        <begin position="10"/>
        <end position="58"/>
    </location>
</feature>
<evidence type="ECO:0000313" key="3">
    <source>
        <dbReference type="EMBL" id="EUJ20974.1"/>
    </source>
</evidence>
<evidence type="ECO:0000313" key="4">
    <source>
        <dbReference type="Proteomes" id="UP000019246"/>
    </source>
</evidence>
<keyword evidence="4" id="KW-1185">Reference proteome</keyword>
<evidence type="ECO:0000256" key="2">
    <source>
        <dbReference type="SAM" id="MobiDB-lite"/>
    </source>
</evidence>
<dbReference type="AlphaFoldDB" id="W7B156"/>
<gene>
    <name evidence="3" type="ORF">MAQA_03281</name>
</gene>
<reference evidence="3 4" key="1">
    <citation type="journal article" date="2014" name="Int. J. Syst. Evol. Microbiol.">
        <title>Listeria floridensis sp. nov., Listeria aquatica sp. nov., Listeria cornellensis sp. nov., Listeria riparia sp. nov. and Listeria grandensis sp. nov., from agricultural and natural environments.</title>
        <authorList>
            <person name="den Bakker H.C."/>
            <person name="Warchocki S."/>
            <person name="Wright E.M."/>
            <person name="Allred A.F."/>
            <person name="Ahlstrom C."/>
            <person name="Manuel C.S."/>
            <person name="Stasiewicz M.J."/>
            <person name="Burrell A."/>
            <person name="Roof S."/>
            <person name="Strawn L."/>
            <person name="Fortes E.D."/>
            <person name="Nightingale K.K."/>
            <person name="Kephart D."/>
            <person name="Wiedmann M."/>
        </authorList>
    </citation>
    <scope>NUCLEOTIDE SEQUENCE [LARGE SCALE GENOMIC DNA]</scope>
    <source>
        <strain evidence="3 4">FSL S10-1188</strain>
    </source>
</reference>
<sequence length="80" mass="9627">MKLETVTTGKQFFERQLKEKELQLEQSIHKEISLKAENEQLKQKMKELQEQFEESIVEKQVFTKKNGRTRNNEKNSRESN</sequence>
<dbReference type="EMBL" id="AOCG01000003">
    <property type="protein sequence ID" value="EUJ20974.1"/>
    <property type="molecule type" value="Genomic_DNA"/>
</dbReference>
<keyword evidence="1" id="KW-0175">Coiled coil</keyword>